<evidence type="ECO:0000313" key="2">
    <source>
        <dbReference type="Proteomes" id="UP000663879"/>
    </source>
</evidence>
<dbReference type="AlphaFoldDB" id="A0A814SET8"/>
<evidence type="ECO:0000313" key="1">
    <source>
        <dbReference type="EMBL" id="CAF1146266.1"/>
    </source>
</evidence>
<protein>
    <submittedName>
        <fullName evidence="1">Uncharacterized protein</fullName>
    </submittedName>
</protein>
<keyword evidence="2" id="KW-1185">Reference proteome</keyword>
<accession>A0A814SET8</accession>
<name>A0A814SET8_9BILA</name>
<comment type="caution">
    <text evidence="1">The sequence shown here is derived from an EMBL/GenBank/DDBJ whole genome shotgun (WGS) entry which is preliminary data.</text>
</comment>
<gene>
    <name evidence="1" type="ORF">OXX778_LOCUS23108</name>
</gene>
<dbReference type="EMBL" id="CAJNOC010011179">
    <property type="protein sequence ID" value="CAF1146266.1"/>
    <property type="molecule type" value="Genomic_DNA"/>
</dbReference>
<sequence>SWAPPQAGDAWLTFNFKDCVDRIATPFILKVHAGRMHKVKFFESKNQASSTIITLTNDNGNLAAVGSIENLNTSLSGTPMDIMYS</sequence>
<dbReference type="Proteomes" id="UP000663879">
    <property type="component" value="Unassembled WGS sequence"/>
</dbReference>
<organism evidence="1 2">
    <name type="scientific">Brachionus calyciflorus</name>
    <dbReference type="NCBI Taxonomy" id="104777"/>
    <lineage>
        <taxon>Eukaryota</taxon>
        <taxon>Metazoa</taxon>
        <taxon>Spiralia</taxon>
        <taxon>Gnathifera</taxon>
        <taxon>Rotifera</taxon>
        <taxon>Eurotatoria</taxon>
        <taxon>Monogononta</taxon>
        <taxon>Pseudotrocha</taxon>
        <taxon>Ploima</taxon>
        <taxon>Brachionidae</taxon>
        <taxon>Brachionus</taxon>
    </lineage>
</organism>
<feature type="non-terminal residue" evidence="1">
    <location>
        <position position="1"/>
    </location>
</feature>
<proteinExistence type="predicted"/>
<reference evidence="1" key="1">
    <citation type="submission" date="2021-02" db="EMBL/GenBank/DDBJ databases">
        <authorList>
            <person name="Nowell W R."/>
        </authorList>
    </citation>
    <scope>NUCLEOTIDE SEQUENCE</scope>
    <source>
        <strain evidence="1">Ploen Becks lab</strain>
    </source>
</reference>